<keyword evidence="1" id="KW-1133">Transmembrane helix</keyword>
<name>A0ABM9N015_9LACO</name>
<protein>
    <submittedName>
        <fullName evidence="2">Uncharacterized protein</fullName>
    </submittedName>
</protein>
<keyword evidence="3" id="KW-1185">Reference proteome</keyword>
<gene>
    <name evidence="2" type="ORF">R54839_PPFHFPJH_01415</name>
</gene>
<proteinExistence type="predicted"/>
<accession>A0ABM9N015</accession>
<feature type="transmembrane region" description="Helical" evidence="1">
    <location>
        <begin position="6"/>
        <end position="27"/>
    </location>
</feature>
<comment type="caution">
    <text evidence="2">The sequence shown here is derived from an EMBL/GenBank/DDBJ whole genome shotgun (WGS) entry which is preliminary data.</text>
</comment>
<reference evidence="2 3" key="1">
    <citation type="submission" date="2023-10" db="EMBL/GenBank/DDBJ databases">
        <authorList>
            <person name="Botero Cardona J."/>
        </authorList>
    </citation>
    <scope>NUCLEOTIDE SEQUENCE [LARGE SCALE GENOMIC DNA]</scope>
    <source>
        <strain evidence="2 3">R-54839</strain>
    </source>
</reference>
<sequence length="75" mass="7669">MELVTRLIGITGSVLVVIGLAGVLFGYQKWSEGNKNDDPNKIDSGLKGMINGGVMAAISTGVTASIVATLSAISF</sequence>
<dbReference type="Proteomes" id="UP001314261">
    <property type="component" value="Unassembled WGS sequence"/>
</dbReference>
<evidence type="ECO:0000256" key="1">
    <source>
        <dbReference type="SAM" id="Phobius"/>
    </source>
</evidence>
<dbReference type="RefSeq" id="WP_338345259.1">
    <property type="nucleotide sequence ID" value="NZ_CAUZLK010000008.1"/>
</dbReference>
<evidence type="ECO:0000313" key="3">
    <source>
        <dbReference type="Proteomes" id="UP001314261"/>
    </source>
</evidence>
<organism evidence="2 3">
    <name type="scientific">Fructobacillus fructosus</name>
    <dbReference type="NCBI Taxonomy" id="1631"/>
    <lineage>
        <taxon>Bacteria</taxon>
        <taxon>Bacillati</taxon>
        <taxon>Bacillota</taxon>
        <taxon>Bacilli</taxon>
        <taxon>Lactobacillales</taxon>
        <taxon>Lactobacillaceae</taxon>
        <taxon>Fructobacillus</taxon>
    </lineage>
</organism>
<evidence type="ECO:0000313" key="2">
    <source>
        <dbReference type="EMBL" id="CAK1251866.1"/>
    </source>
</evidence>
<keyword evidence="1" id="KW-0472">Membrane</keyword>
<feature type="transmembrane region" description="Helical" evidence="1">
    <location>
        <begin position="48"/>
        <end position="73"/>
    </location>
</feature>
<keyword evidence="1" id="KW-0812">Transmembrane</keyword>
<dbReference type="EMBL" id="CAUZLR010000010">
    <property type="protein sequence ID" value="CAK1251866.1"/>
    <property type="molecule type" value="Genomic_DNA"/>
</dbReference>